<evidence type="ECO:0000256" key="1">
    <source>
        <dbReference type="HAMAP-Rule" id="MF_00697"/>
    </source>
</evidence>
<dbReference type="Proteomes" id="UP000076962">
    <property type="component" value="Unassembled WGS sequence"/>
</dbReference>
<dbReference type="HAMAP" id="MF_00697">
    <property type="entry name" value="UPF0276"/>
    <property type="match status" value="1"/>
</dbReference>
<protein>
    <recommendedName>
        <fullName evidence="1">UPF0276 protein THIOM_001392</fullName>
    </recommendedName>
</protein>
<dbReference type="InterPro" id="IPR036237">
    <property type="entry name" value="Xyl_isomerase-like_sf"/>
</dbReference>
<evidence type="ECO:0000313" key="2">
    <source>
        <dbReference type="EMBL" id="OAD22793.1"/>
    </source>
</evidence>
<evidence type="ECO:0000313" key="3">
    <source>
        <dbReference type="Proteomes" id="UP000076962"/>
    </source>
</evidence>
<dbReference type="Pfam" id="PF05114">
    <property type="entry name" value="MbnB_TglH_ChrH"/>
    <property type="match status" value="1"/>
</dbReference>
<dbReference type="PATRIC" id="fig|1003181.4.peg.1939"/>
<reference evidence="2 3" key="1">
    <citation type="submission" date="2016-05" db="EMBL/GenBank/DDBJ databases">
        <title>Single-cell genome of chain-forming Candidatus Thiomargarita nelsonii and comparison to other large sulfur-oxidizing bacteria.</title>
        <authorList>
            <person name="Winkel M."/>
            <person name="Salman V."/>
            <person name="Woyke T."/>
            <person name="Schulz-Vogt H."/>
            <person name="Richter M."/>
            <person name="Flood B."/>
            <person name="Bailey J."/>
            <person name="Amann R."/>
            <person name="Mussmann M."/>
        </authorList>
    </citation>
    <scope>NUCLEOTIDE SEQUENCE [LARGE SCALE GENOMIC DNA]</scope>
    <source>
        <strain evidence="2 3">THI036</strain>
    </source>
</reference>
<sequence>MTTHFPPSQISGAGLGLRSEHYQDILTHNPPVPWFEVLSDNYLGDGGQPLHYLERIRENYPITLHGVGMSLGSADPLNLEYLRRLKRLANWMEPAYISDHLAWISINGCYLSDLAPLPYTEAVMEHVAQRIIQAQDFLEQRILIENPSTYVAFNTSTISEWAFIQGVVDKADCDLLLDVNNIYVSASNHGFDPLNYLNAIPTERVKEIHLAGYEEQEGYLFDTHGYQVHPPVWDLYQTALERFGAVPTLIEWDTDIPSFEVLMAEADKADAQIRMMANKRSKKVI</sequence>
<gene>
    <name evidence="2" type="ORF">THIOM_001392</name>
</gene>
<dbReference type="SUPFAM" id="SSF51658">
    <property type="entry name" value="Xylose isomerase-like"/>
    <property type="match status" value="1"/>
</dbReference>
<organism evidence="2 3">
    <name type="scientific">Candidatus Thiomargarita nelsonii</name>
    <dbReference type="NCBI Taxonomy" id="1003181"/>
    <lineage>
        <taxon>Bacteria</taxon>
        <taxon>Pseudomonadati</taxon>
        <taxon>Pseudomonadota</taxon>
        <taxon>Gammaproteobacteria</taxon>
        <taxon>Thiotrichales</taxon>
        <taxon>Thiotrichaceae</taxon>
        <taxon>Thiomargarita</taxon>
    </lineage>
</organism>
<keyword evidence="3" id="KW-1185">Reference proteome</keyword>
<comment type="similarity">
    <text evidence="1">Belongs to the UPF0276 family.</text>
</comment>
<dbReference type="PANTHER" id="PTHR42194:SF1">
    <property type="entry name" value="UPF0276 PROTEIN HI_1600"/>
    <property type="match status" value="1"/>
</dbReference>
<proteinExistence type="inferred from homology"/>
<name>A0A0A6RJP8_9GAMM</name>
<dbReference type="InterPro" id="IPR007801">
    <property type="entry name" value="MbnB/TglH/ChrH"/>
</dbReference>
<dbReference type="EMBL" id="LUTY01000739">
    <property type="protein sequence ID" value="OAD22793.1"/>
    <property type="molecule type" value="Genomic_DNA"/>
</dbReference>
<dbReference type="PANTHER" id="PTHR42194">
    <property type="entry name" value="UPF0276 PROTEIN HI_1600"/>
    <property type="match status" value="1"/>
</dbReference>
<dbReference type="AlphaFoldDB" id="A0A0A6RJP8"/>
<accession>A0A0A6RJP8</accession>
<dbReference type="NCBIfam" id="NF003818">
    <property type="entry name" value="PRK05409.1"/>
    <property type="match status" value="1"/>
</dbReference>
<dbReference type="Gene3D" id="3.20.20.150">
    <property type="entry name" value="Divalent-metal-dependent TIM barrel enzymes"/>
    <property type="match status" value="1"/>
</dbReference>
<comment type="caution">
    <text evidence="2">The sequence shown here is derived from an EMBL/GenBank/DDBJ whole genome shotgun (WGS) entry which is preliminary data.</text>
</comment>